<dbReference type="Pfam" id="PF00994">
    <property type="entry name" value="MoCF_biosynth"/>
    <property type="match status" value="1"/>
</dbReference>
<dbReference type="Gene3D" id="3.90.105.10">
    <property type="entry name" value="Molybdopterin biosynthesis moea protein, domain 2"/>
    <property type="match status" value="1"/>
</dbReference>
<evidence type="ECO:0000259" key="11">
    <source>
        <dbReference type="SMART" id="SM00852"/>
    </source>
</evidence>
<reference evidence="12" key="1">
    <citation type="submission" date="2020-08" db="EMBL/GenBank/DDBJ databases">
        <title>Genome public.</title>
        <authorList>
            <person name="Liu C."/>
            <person name="Sun Q."/>
        </authorList>
    </citation>
    <scope>NUCLEOTIDE SEQUENCE</scope>
    <source>
        <strain evidence="12">BX12</strain>
    </source>
</reference>
<dbReference type="NCBIfam" id="TIGR00177">
    <property type="entry name" value="molyb_syn"/>
    <property type="match status" value="1"/>
</dbReference>
<name>A0A923NIZ0_9FIRM</name>
<evidence type="ECO:0000256" key="9">
    <source>
        <dbReference type="ARBA" id="ARBA00047317"/>
    </source>
</evidence>
<keyword evidence="8 10" id="KW-0501">Molybdenum cofactor biosynthesis</keyword>
<evidence type="ECO:0000313" key="12">
    <source>
        <dbReference type="EMBL" id="MBC6679936.1"/>
    </source>
</evidence>
<dbReference type="InterPro" id="IPR036135">
    <property type="entry name" value="MoeA_linker/N_sf"/>
</dbReference>
<evidence type="ECO:0000256" key="4">
    <source>
        <dbReference type="ARBA" id="ARBA00010763"/>
    </source>
</evidence>
<evidence type="ECO:0000256" key="1">
    <source>
        <dbReference type="ARBA" id="ARBA00002901"/>
    </source>
</evidence>
<dbReference type="InterPro" id="IPR001453">
    <property type="entry name" value="MoaB/Mog_dom"/>
</dbReference>
<dbReference type="Pfam" id="PF03453">
    <property type="entry name" value="MoeA_N"/>
    <property type="match status" value="1"/>
</dbReference>
<dbReference type="SUPFAM" id="SSF63867">
    <property type="entry name" value="MoeA C-terminal domain-like"/>
    <property type="match status" value="1"/>
</dbReference>
<keyword evidence="7 10" id="KW-0500">Molybdenum</keyword>
<dbReference type="EMBL" id="JACRYT010000008">
    <property type="protein sequence ID" value="MBC6679936.1"/>
    <property type="molecule type" value="Genomic_DNA"/>
</dbReference>
<comment type="catalytic activity">
    <reaction evidence="9">
        <text>adenylyl-molybdopterin + molybdate = Mo-molybdopterin + AMP + H(+)</text>
        <dbReference type="Rhea" id="RHEA:35047"/>
        <dbReference type="ChEBI" id="CHEBI:15378"/>
        <dbReference type="ChEBI" id="CHEBI:36264"/>
        <dbReference type="ChEBI" id="CHEBI:62727"/>
        <dbReference type="ChEBI" id="CHEBI:71302"/>
        <dbReference type="ChEBI" id="CHEBI:456215"/>
        <dbReference type="EC" id="2.10.1.1"/>
    </reaction>
</comment>
<keyword evidence="13" id="KW-1185">Reference proteome</keyword>
<feature type="domain" description="MoaB/Mog" evidence="11">
    <location>
        <begin position="187"/>
        <end position="328"/>
    </location>
</feature>
<dbReference type="CDD" id="cd00887">
    <property type="entry name" value="MoeA"/>
    <property type="match status" value="1"/>
</dbReference>
<evidence type="ECO:0000313" key="13">
    <source>
        <dbReference type="Proteomes" id="UP000602647"/>
    </source>
</evidence>
<dbReference type="GO" id="GO:0061599">
    <property type="term" value="F:molybdopterin molybdotransferase activity"/>
    <property type="evidence" value="ECO:0007669"/>
    <property type="project" value="UniProtKB-UniRule"/>
</dbReference>
<gene>
    <name evidence="12" type="ORF">H9L42_08850</name>
</gene>
<comment type="function">
    <text evidence="2">May be involved in the biosynthesis of molybdopterin.</text>
</comment>
<dbReference type="SUPFAM" id="SSF53218">
    <property type="entry name" value="Molybdenum cofactor biosynthesis proteins"/>
    <property type="match status" value="1"/>
</dbReference>
<dbReference type="AlphaFoldDB" id="A0A923NIZ0"/>
<dbReference type="InterPro" id="IPR008284">
    <property type="entry name" value="MoCF_biosynth_CS"/>
</dbReference>
<keyword evidence="10" id="KW-0479">Metal-binding</keyword>
<evidence type="ECO:0000256" key="5">
    <source>
        <dbReference type="ARBA" id="ARBA00013269"/>
    </source>
</evidence>
<dbReference type="InterPro" id="IPR036688">
    <property type="entry name" value="MoeA_C_domain_IV_sf"/>
</dbReference>
<evidence type="ECO:0000256" key="6">
    <source>
        <dbReference type="ARBA" id="ARBA00021108"/>
    </source>
</evidence>
<dbReference type="PANTHER" id="PTHR10192">
    <property type="entry name" value="MOLYBDOPTERIN BIOSYNTHESIS PROTEIN"/>
    <property type="match status" value="1"/>
</dbReference>
<dbReference type="GO" id="GO:0006777">
    <property type="term" value="P:Mo-molybdopterin cofactor biosynthetic process"/>
    <property type="evidence" value="ECO:0007669"/>
    <property type="project" value="UniProtKB-UniRule"/>
</dbReference>
<protein>
    <recommendedName>
        <fullName evidence="6 10">Molybdopterin molybdenumtransferase</fullName>
        <ecNumber evidence="5 10">2.10.1.1</ecNumber>
    </recommendedName>
</protein>
<accession>A0A923NIZ0</accession>
<evidence type="ECO:0000256" key="3">
    <source>
        <dbReference type="ARBA" id="ARBA00005046"/>
    </source>
</evidence>
<evidence type="ECO:0000256" key="2">
    <source>
        <dbReference type="ARBA" id="ARBA00003487"/>
    </source>
</evidence>
<proteinExistence type="inferred from homology"/>
<dbReference type="SUPFAM" id="SSF63882">
    <property type="entry name" value="MoeA N-terminal region -like"/>
    <property type="match status" value="1"/>
</dbReference>
<evidence type="ECO:0000256" key="8">
    <source>
        <dbReference type="ARBA" id="ARBA00023150"/>
    </source>
</evidence>
<dbReference type="Gene3D" id="2.40.340.10">
    <property type="entry name" value="MoeA, C-terminal, domain IV"/>
    <property type="match status" value="1"/>
</dbReference>
<dbReference type="InterPro" id="IPR036425">
    <property type="entry name" value="MoaB/Mog-like_dom_sf"/>
</dbReference>
<dbReference type="GO" id="GO:0046872">
    <property type="term" value="F:metal ion binding"/>
    <property type="evidence" value="ECO:0007669"/>
    <property type="project" value="UniProtKB-UniRule"/>
</dbReference>
<dbReference type="Gene3D" id="3.40.980.10">
    <property type="entry name" value="MoaB/Mog-like domain"/>
    <property type="match status" value="1"/>
</dbReference>
<dbReference type="InterPro" id="IPR005110">
    <property type="entry name" value="MoeA_linker/N"/>
</dbReference>
<dbReference type="NCBIfam" id="NF045515">
    <property type="entry name" value="Glp_gephyrin"/>
    <property type="match status" value="1"/>
</dbReference>
<dbReference type="GO" id="GO:0005829">
    <property type="term" value="C:cytosol"/>
    <property type="evidence" value="ECO:0007669"/>
    <property type="project" value="TreeGrafter"/>
</dbReference>
<dbReference type="PROSITE" id="PS01079">
    <property type="entry name" value="MOCF_BIOSYNTHESIS_2"/>
    <property type="match status" value="1"/>
</dbReference>
<sequence>MNLLKVDTIAQSREKLKAAVAEKKQAIEFVKLEDALGRVIASDLVSPEPIPHFRRSTVDGYAVRSSDTHGVTDSIPVFLEMVEKIAIGTPAVRTIGPGQCAYVPTGGMIPEGADAVVMIEYCETFDADSIAVYDSVSAGRNVVGVGEDIREEALFLKKGTKIRPQEIGVLSSAGVHTVPVYKPWKITIISTGDELVPADQKPGPGQIRDINTYVLEAMSEKYGFEVAGKYVLKDRRELLEEAVKKAMQTSDLVAVSGGSSQGEKDHTASVLDQLGDPGVFTHGIALKPGKPTILGYDKPSETILMGLPGHPAAAMMVFELLAVWLYRSETCQQAPKNTVAKMAVNVAGAPGRATCLLVELKDGPDGYIAEPILGKSGLMTTLSRAHGYTMIEVNKEGLKAGEPVQVVLL</sequence>
<organism evidence="12 13">
    <name type="scientific">Zhenpiania hominis</name>
    <dbReference type="NCBI Taxonomy" id="2763644"/>
    <lineage>
        <taxon>Bacteria</taxon>
        <taxon>Bacillati</taxon>
        <taxon>Bacillota</taxon>
        <taxon>Clostridia</taxon>
        <taxon>Peptostreptococcales</taxon>
        <taxon>Anaerovoracaceae</taxon>
        <taxon>Zhenpiania</taxon>
    </lineage>
</organism>
<comment type="similarity">
    <text evidence="4 10">Belongs to the MoeA family.</text>
</comment>
<comment type="function">
    <text evidence="1 10">Catalyzes the insertion of molybdate into adenylated molybdopterin with the concomitant release of AMP.</text>
</comment>
<dbReference type="PANTHER" id="PTHR10192:SF5">
    <property type="entry name" value="GEPHYRIN"/>
    <property type="match status" value="1"/>
</dbReference>
<keyword evidence="10" id="KW-0460">Magnesium</keyword>
<dbReference type="Proteomes" id="UP000602647">
    <property type="component" value="Unassembled WGS sequence"/>
</dbReference>
<dbReference type="Gene3D" id="2.170.190.11">
    <property type="entry name" value="Molybdopterin biosynthesis moea protein, domain 3"/>
    <property type="match status" value="1"/>
</dbReference>
<comment type="pathway">
    <text evidence="3 10">Cofactor biosynthesis; molybdopterin biosynthesis.</text>
</comment>
<dbReference type="EC" id="2.10.1.1" evidence="5 10"/>
<dbReference type="InterPro" id="IPR038987">
    <property type="entry name" value="MoeA-like"/>
</dbReference>
<dbReference type="InterPro" id="IPR005111">
    <property type="entry name" value="MoeA_C_domain_IV"/>
</dbReference>
<dbReference type="Pfam" id="PF03454">
    <property type="entry name" value="MoeA_C"/>
    <property type="match status" value="1"/>
</dbReference>
<comment type="cofactor">
    <cofactor evidence="10">
        <name>Mg(2+)</name>
        <dbReference type="ChEBI" id="CHEBI:18420"/>
    </cofactor>
</comment>
<keyword evidence="10" id="KW-0808">Transferase</keyword>
<dbReference type="SMART" id="SM00852">
    <property type="entry name" value="MoCF_biosynth"/>
    <property type="match status" value="1"/>
</dbReference>
<evidence type="ECO:0000256" key="7">
    <source>
        <dbReference type="ARBA" id="ARBA00022505"/>
    </source>
</evidence>
<comment type="caution">
    <text evidence="12">The sequence shown here is derived from an EMBL/GenBank/DDBJ whole genome shotgun (WGS) entry which is preliminary data.</text>
</comment>
<dbReference type="RefSeq" id="WP_187303042.1">
    <property type="nucleotide sequence ID" value="NZ_JACRYT010000008.1"/>
</dbReference>
<evidence type="ECO:0000256" key="10">
    <source>
        <dbReference type="RuleBase" id="RU365090"/>
    </source>
</evidence>